<comment type="caution">
    <text evidence="1">The sequence shown here is derived from an EMBL/GenBank/DDBJ whole genome shotgun (WGS) entry which is preliminary data.</text>
</comment>
<keyword evidence="2" id="KW-1185">Reference proteome</keyword>
<dbReference type="AlphaFoldDB" id="A0AA36IUV9"/>
<reference evidence="1" key="1">
    <citation type="submission" date="2023-08" db="EMBL/GenBank/DDBJ databases">
        <authorList>
            <person name="Chen Y."/>
            <person name="Shah S."/>
            <person name="Dougan E. K."/>
            <person name="Thang M."/>
            <person name="Chan C."/>
        </authorList>
    </citation>
    <scope>NUCLEOTIDE SEQUENCE</scope>
</reference>
<name>A0AA36IUV9_9DINO</name>
<evidence type="ECO:0000313" key="1">
    <source>
        <dbReference type="EMBL" id="CAJ1393189.1"/>
    </source>
</evidence>
<evidence type="ECO:0000313" key="2">
    <source>
        <dbReference type="Proteomes" id="UP001178507"/>
    </source>
</evidence>
<accession>A0AA36IUV9</accession>
<sequence length="403" mass="44949">MDNEHVPLEDAQLRLRPRAGWWHCLRRSPRGVRAADDAVRQLFEGLAQEAEEKRQQRLLLGLKATGARGNREALYLSPERREPLERSLRSFLAEVEGDAQHLQRLAALQHFLEVDIADLHLPPERRCSEDEFLEEPGMRDVCGQFLMDVTRGVYLLDGRRFDFQETLAKSGLDLEQQSLEVERLKETFATEVASLLRRHLAESGPGRLAERRAGCNVLVRGASSLLTQSGLAHLERACGSVVVSGGDQELLFELRPADAGFDLCVASEKSGFGSFVLNSSVRRCSEASKVSRSAVIRLTVRDASPPLSAEVLELRSEVELLDEQTERPMALEERKRDMLRGMLSSLDFRPVMRLPARCLGRCAAYSAHAASGALGAAVSRFRRSPAEGELPLHSSVELPTRHW</sequence>
<dbReference type="Proteomes" id="UP001178507">
    <property type="component" value="Unassembled WGS sequence"/>
</dbReference>
<dbReference type="EMBL" id="CAUJNA010002502">
    <property type="protein sequence ID" value="CAJ1393189.1"/>
    <property type="molecule type" value="Genomic_DNA"/>
</dbReference>
<gene>
    <name evidence="1" type="ORF">EVOR1521_LOCUS18110</name>
</gene>
<proteinExistence type="predicted"/>
<protein>
    <submittedName>
        <fullName evidence="1">Uncharacterized protein</fullName>
    </submittedName>
</protein>
<organism evidence="1 2">
    <name type="scientific">Effrenium voratum</name>
    <dbReference type="NCBI Taxonomy" id="2562239"/>
    <lineage>
        <taxon>Eukaryota</taxon>
        <taxon>Sar</taxon>
        <taxon>Alveolata</taxon>
        <taxon>Dinophyceae</taxon>
        <taxon>Suessiales</taxon>
        <taxon>Symbiodiniaceae</taxon>
        <taxon>Effrenium</taxon>
    </lineage>
</organism>